<evidence type="ECO:0000256" key="3">
    <source>
        <dbReference type="ARBA" id="ARBA00010217"/>
    </source>
</evidence>
<dbReference type="PROSITE" id="PS50011">
    <property type="entry name" value="PROTEIN_KINASE_DOM"/>
    <property type="match status" value="1"/>
</dbReference>
<dbReference type="InterPro" id="IPR011009">
    <property type="entry name" value="Kinase-like_dom_sf"/>
</dbReference>
<evidence type="ECO:0000256" key="13">
    <source>
        <dbReference type="SAM" id="Phobius"/>
    </source>
</evidence>
<dbReference type="InterPro" id="IPR017441">
    <property type="entry name" value="Protein_kinase_ATP_BS"/>
</dbReference>
<proteinExistence type="inferred from homology"/>
<feature type="domain" description="Protein kinase" evidence="15">
    <location>
        <begin position="364"/>
        <end position="546"/>
    </location>
</feature>
<evidence type="ECO:0000256" key="10">
    <source>
        <dbReference type="ARBA" id="ARBA00023136"/>
    </source>
</evidence>
<feature type="transmembrane region" description="Helical" evidence="13">
    <location>
        <begin position="300"/>
        <end position="326"/>
    </location>
</feature>
<name>A0AAV1DR88_OLDCO</name>
<keyword evidence="6" id="KW-0430">Lectin</keyword>
<feature type="chain" id="PRO_5043594977" evidence="14">
    <location>
        <begin position="27"/>
        <end position="546"/>
    </location>
</feature>
<dbReference type="InterPro" id="IPR013320">
    <property type="entry name" value="ConA-like_dom_sf"/>
</dbReference>
<comment type="subcellular location">
    <subcellularLocation>
        <location evidence="1">Membrane</location>
        <topology evidence="1">Single-pass type I membrane protein</topology>
    </subcellularLocation>
</comment>
<dbReference type="InterPro" id="IPR001220">
    <property type="entry name" value="Legume_lectin_dom"/>
</dbReference>
<dbReference type="Gene3D" id="2.60.120.200">
    <property type="match status" value="1"/>
</dbReference>
<accession>A0AAV1DR88</accession>
<evidence type="ECO:0000256" key="2">
    <source>
        <dbReference type="ARBA" id="ARBA00008536"/>
    </source>
</evidence>
<dbReference type="Proteomes" id="UP001161247">
    <property type="component" value="Chromosome 6"/>
</dbReference>
<dbReference type="Pfam" id="PF00139">
    <property type="entry name" value="Lectin_legB"/>
    <property type="match status" value="1"/>
</dbReference>
<evidence type="ECO:0000256" key="9">
    <source>
        <dbReference type="ARBA" id="ARBA00022989"/>
    </source>
</evidence>
<dbReference type="GO" id="GO:0016020">
    <property type="term" value="C:membrane"/>
    <property type="evidence" value="ECO:0007669"/>
    <property type="project" value="UniProtKB-SubCell"/>
</dbReference>
<evidence type="ECO:0000256" key="8">
    <source>
        <dbReference type="ARBA" id="ARBA00022840"/>
    </source>
</evidence>
<keyword evidence="9 13" id="KW-1133">Transmembrane helix</keyword>
<dbReference type="CDD" id="cd06899">
    <property type="entry name" value="lectin_legume_LecRK_Arcelin_ConA"/>
    <property type="match status" value="1"/>
</dbReference>
<gene>
    <name evidence="16" type="ORF">OLC1_LOCUS18057</name>
</gene>
<evidence type="ECO:0000259" key="15">
    <source>
        <dbReference type="PROSITE" id="PS50011"/>
    </source>
</evidence>
<keyword evidence="17" id="KW-1185">Reference proteome</keyword>
<dbReference type="GO" id="GO:0005524">
    <property type="term" value="F:ATP binding"/>
    <property type="evidence" value="ECO:0007669"/>
    <property type="project" value="UniProtKB-UniRule"/>
</dbReference>
<evidence type="ECO:0000256" key="7">
    <source>
        <dbReference type="ARBA" id="ARBA00022741"/>
    </source>
</evidence>
<dbReference type="PANTHER" id="PTHR27007">
    <property type="match status" value="1"/>
</dbReference>
<evidence type="ECO:0000256" key="5">
    <source>
        <dbReference type="ARBA" id="ARBA00022729"/>
    </source>
</evidence>
<dbReference type="Gene3D" id="3.30.200.20">
    <property type="entry name" value="Phosphorylase Kinase, domain 1"/>
    <property type="match status" value="1"/>
</dbReference>
<evidence type="ECO:0000313" key="17">
    <source>
        <dbReference type="Proteomes" id="UP001161247"/>
    </source>
</evidence>
<dbReference type="GO" id="GO:0004672">
    <property type="term" value="F:protein kinase activity"/>
    <property type="evidence" value="ECO:0007669"/>
    <property type="project" value="InterPro"/>
</dbReference>
<evidence type="ECO:0000256" key="12">
    <source>
        <dbReference type="PROSITE-ProRule" id="PRU10141"/>
    </source>
</evidence>
<keyword evidence="5 14" id="KW-0732">Signal</keyword>
<dbReference type="SUPFAM" id="SSF56112">
    <property type="entry name" value="Protein kinase-like (PK-like)"/>
    <property type="match status" value="1"/>
</dbReference>
<dbReference type="AlphaFoldDB" id="A0AAV1DR88"/>
<feature type="binding site" evidence="12">
    <location>
        <position position="393"/>
    </location>
    <ligand>
        <name>ATP</name>
        <dbReference type="ChEBI" id="CHEBI:30616"/>
    </ligand>
</feature>
<dbReference type="InterPro" id="IPR000719">
    <property type="entry name" value="Prot_kinase_dom"/>
</dbReference>
<evidence type="ECO:0000256" key="1">
    <source>
        <dbReference type="ARBA" id="ARBA00004479"/>
    </source>
</evidence>
<evidence type="ECO:0000256" key="6">
    <source>
        <dbReference type="ARBA" id="ARBA00022734"/>
    </source>
</evidence>
<comment type="similarity">
    <text evidence="3">In the C-terminal section; belongs to the protein kinase superfamily. Ser/Thr protein kinase family.</text>
</comment>
<keyword evidence="8 12" id="KW-0067">ATP-binding</keyword>
<reference evidence="16" key="1">
    <citation type="submission" date="2023-03" db="EMBL/GenBank/DDBJ databases">
        <authorList>
            <person name="Julca I."/>
        </authorList>
    </citation>
    <scope>NUCLEOTIDE SEQUENCE</scope>
</reference>
<dbReference type="Pfam" id="PF00069">
    <property type="entry name" value="Pkinase"/>
    <property type="match status" value="1"/>
</dbReference>
<dbReference type="PROSITE" id="PS00107">
    <property type="entry name" value="PROTEIN_KINASE_ATP"/>
    <property type="match status" value="1"/>
</dbReference>
<comment type="similarity">
    <text evidence="2">In the N-terminal section; belongs to the leguminous lectin family.</text>
</comment>
<dbReference type="GO" id="GO:0030246">
    <property type="term" value="F:carbohydrate binding"/>
    <property type="evidence" value="ECO:0007669"/>
    <property type="project" value="UniProtKB-KW"/>
</dbReference>
<keyword evidence="11" id="KW-0675">Receptor</keyword>
<sequence length="546" mass="60701">MGFLSARISKELIFFLLCSLFAISAAQKLKTFNKRYGSFDSSDMDVTNGALLKERDAGINNQALQLTPDSLQQGFIKTNKSGRMLLRQRFKLWDGDGDEKIPANDTRRVASFNTSFLINISPVDNATGEGLTFLIAPSLNSTPPSSYGQYLGLTNATTDGQSSNKIVAIELDTFKQPFDPDNNHIGLDINGVNSKKVESLALHNITLAPLDEVRFHNVWVDYDGINKVIDVYIARQQSQNGPTPPKPDLPIITYPLNLRDVLNQYSYFGFSGSTGNTAELNCVLRWNLTVEHFPDEKGHVLTIVLAVVVPALVLILLGAAGLVYYVRRKNMGRSSSNILGALKSLPGSPREFEYKELKRATSNFDEKHKLGQGGYGVVHRGFLPKDNLEIAVKCFLRESIKGEDDFLAELTIINRLRHKHLVKLLDWVWFLHRDGLLLQAVDMRLGEDYIAEEAERLLLLALACSHPIASERPKTQAVLQIITGAVPPPQVPPFKPAFVWPAMLPLDIESSFTDTGSITTSQYNSGWSQQCLSRESHADYTDHSLV</sequence>
<keyword evidence="7 12" id="KW-0547">Nucleotide-binding</keyword>
<feature type="signal peptide" evidence="14">
    <location>
        <begin position="1"/>
        <end position="26"/>
    </location>
</feature>
<evidence type="ECO:0000256" key="11">
    <source>
        <dbReference type="ARBA" id="ARBA00023170"/>
    </source>
</evidence>
<dbReference type="SUPFAM" id="SSF49899">
    <property type="entry name" value="Concanavalin A-like lectins/glucanases"/>
    <property type="match status" value="1"/>
</dbReference>
<evidence type="ECO:0000256" key="4">
    <source>
        <dbReference type="ARBA" id="ARBA00022692"/>
    </source>
</evidence>
<keyword evidence="10 13" id="KW-0472">Membrane</keyword>
<organism evidence="16 17">
    <name type="scientific">Oldenlandia corymbosa var. corymbosa</name>
    <dbReference type="NCBI Taxonomy" id="529605"/>
    <lineage>
        <taxon>Eukaryota</taxon>
        <taxon>Viridiplantae</taxon>
        <taxon>Streptophyta</taxon>
        <taxon>Embryophyta</taxon>
        <taxon>Tracheophyta</taxon>
        <taxon>Spermatophyta</taxon>
        <taxon>Magnoliopsida</taxon>
        <taxon>eudicotyledons</taxon>
        <taxon>Gunneridae</taxon>
        <taxon>Pentapetalae</taxon>
        <taxon>asterids</taxon>
        <taxon>lamiids</taxon>
        <taxon>Gentianales</taxon>
        <taxon>Rubiaceae</taxon>
        <taxon>Rubioideae</taxon>
        <taxon>Spermacoceae</taxon>
        <taxon>Hedyotis-Oldenlandia complex</taxon>
        <taxon>Oldenlandia</taxon>
    </lineage>
</organism>
<evidence type="ECO:0000313" key="16">
    <source>
        <dbReference type="EMBL" id="CAI9110390.1"/>
    </source>
</evidence>
<keyword evidence="4 13" id="KW-0812">Transmembrane</keyword>
<dbReference type="InterPro" id="IPR050528">
    <property type="entry name" value="L-type_Lectin-RKs"/>
</dbReference>
<dbReference type="EMBL" id="OX459123">
    <property type="protein sequence ID" value="CAI9110390.1"/>
    <property type="molecule type" value="Genomic_DNA"/>
</dbReference>
<protein>
    <submittedName>
        <fullName evidence="16">OLC1v1010401C1</fullName>
    </submittedName>
</protein>
<evidence type="ECO:0000256" key="14">
    <source>
        <dbReference type="SAM" id="SignalP"/>
    </source>
</evidence>